<protein>
    <submittedName>
        <fullName evidence="2">Hemin importer ATP-binding subunit</fullName>
    </submittedName>
</protein>
<dbReference type="AlphaFoldDB" id="W9AW78"/>
<evidence type="ECO:0000313" key="3">
    <source>
        <dbReference type="Proteomes" id="UP000028870"/>
    </source>
</evidence>
<feature type="domain" description="ABC transporter" evidence="1">
    <location>
        <begin position="11"/>
        <end position="153"/>
    </location>
</feature>
<dbReference type="eggNOG" id="COG1121">
    <property type="taxonomic scope" value="Bacteria"/>
</dbReference>
<dbReference type="Proteomes" id="UP000028870">
    <property type="component" value="Unassembled WGS sequence"/>
</dbReference>
<reference evidence="2" key="2">
    <citation type="submission" date="2014-03" db="EMBL/GenBank/DDBJ databases">
        <authorList>
            <person name="Urmite Genomes"/>
        </authorList>
    </citation>
    <scope>NUCLEOTIDE SEQUENCE</scope>
    <source>
        <strain evidence="2">DSM 44829</strain>
    </source>
</reference>
<accession>W9AW78</accession>
<name>W9AW78_MYCCO</name>
<evidence type="ECO:0000259" key="1">
    <source>
        <dbReference type="Pfam" id="PF00005"/>
    </source>
</evidence>
<dbReference type="InterPro" id="IPR003439">
    <property type="entry name" value="ABC_transporter-like_ATP-bd"/>
</dbReference>
<comment type="caution">
    <text evidence="2">The sequence shown here is derived from an EMBL/GenBank/DDBJ whole genome shotgun (WGS) entry which is preliminary data.</text>
</comment>
<dbReference type="InterPro" id="IPR027417">
    <property type="entry name" value="P-loop_NTPase"/>
</dbReference>
<keyword evidence="2" id="KW-0547">Nucleotide-binding</keyword>
<dbReference type="SUPFAM" id="SSF52540">
    <property type="entry name" value="P-loop containing nucleoside triphosphate hydrolases"/>
    <property type="match status" value="1"/>
</dbReference>
<reference evidence="2" key="1">
    <citation type="submission" date="2014-03" db="EMBL/GenBank/DDBJ databases">
        <title>Draft Genome Sequence of Mycobacterium cosmeticum DSM 44829.</title>
        <authorList>
            <person name="Croce O."/>
            <person name="Robert C."/>
            <person name="Raoult D."/>
            <person name="Drancourt M."/>
        </authorList>
    </citation>
    <scope>NUCLEOTIDE SEQUENCE [LARGE SCALE GENOMIC DNA]</scope>
    <source>
        <strain evidence="2">DSM 44829</strain>
    </source>
</reference>
<proteinExistence type="predicted"/>
<dbReference type="OrthoDB" id="4927383at2"/>
<sequence>MRGPWGPVYGPIDLDVEAGGVSVLVHPTGTGRTALLMTLAGRMKPVQGQVTVFGRSTAREIFAVSALACIDELDRVAESVTVRDLVTEQMRWDASWYRFIGQAGADDLARLCAPVFGDVPLPSLTAYFDELSELEQTLMRIALANTAAPPLLVVGNLDHITDDGNREIVLQRLIALGENQTVVTATVNGVADERVRAQLNVGSE</sequence>
<dbReference type="EMBL" id="CCBB010000001">
    <property type="protein sequence ID" value="CDO07147.1"/>
    <property type="molecule type" value="Genomic_DNA"/>
</dbReference>
<keyword evidence="2" id="KW-0067">ATP-binding</keyword>
<dbReference type="GO" id="GO:0005524">
    <property type="term" value="F:ATP binding"/>
    <property type="evidence" value="ECO:0007669"/>
    <property type="project" value="UniProtKB-KW"/>
</dbReference>
<evidence type="ECO:0000313" key="2">
    <source>
        <dbReference type="EMBL" id="CDO07147.1"/>
    </source>
</evidence>
<dbReference type="Pfam" id="PF00005">
    <property type="entry name" value="ABC_tran"/>
    <property type="match status" value="1"/>
</dbReference>
<dbReference type="Gene3D" id="3.40.50.300">
    <property type="entry name" value="P-loop containing nucleotide triphosphate hydrolases"/>
    <property type="match status" value="1"/>
</dbReference>
<organism evidence="2 3">
    <name type="scientific">Mycolicibacterium cosmeticum</name>
    <dbReference type="NCBI Taxonomy" id="258533"/>
    <lineage>
        <taxon>Bacteria</taxon>
        <taxon>Bacillati</taxon>
        <taxon>Actinomycetota</taxon>
        <taxon>Actinomycetes</taxon>
        <taxon>Mycobacteriales</taxon>
        <taxon>Mycobacteriaceae</taxon>
        <taxon>Mycolicibacterium</taxon>
    </lineage>
</organism>
<dbReference type="STRING" id="258533.BN977_01947"/>
<gene>
    <name evidence="2" type="ORF">BN977_01947</name>
</gene>
<dbReference type="GO" id="GO:0016887">
    <property type="term" value="F:ATP hydrolysis activity"/>
    <property type="evidence" value="ECO:0007669"/>
    <property type="project" value="InterPro"/>
</dbReference>
<keyword evidence="3" id="KW-1185">Reference proteome</keyword>
<dbReference type="RefSeq" id="WP_051561219.1">
    <property type="nucleotide sequence ID" value="NZ_CCBB010000001.1"/>
</dbReference>